<organism evidence="1 2">
    <name type="scientific">Smallanthus sonchifolius</name>
    <dbReference type="NCBI Taxonomy" id="185202"/>
    <lineage>
        <taxon>Eukaryota</taxon>
        <taxon>Viridiplantae</taxon>
        <taxon>Streptophyta</taxon>
        <taxon>Embryophyta</taxon>
        <taxon>Tracheophyta</taxon>
        <taxon>Spermatophyta</taxon>
        <taxon>Magnoliopsida</taxon>
        <taxon>eudicotyledons</taxon>
        <taxon>Gunneridae</taxon>
        <taxon>Pentapetalae</taxon>
        <taxon>asterids</taxon>
        <taxon>campanulids</taxon>
        <taxon>Asterales</taxon>
        <taxon>Asteraceae</taxon>
        <taxon>Asteroideae</taxon>
        <taxon>Heliantheae alliance</taxon>
        <taxon>Millerieae</taxon>
        <taxon>Smallanthus</taxon>
    </lineage>
</organism>
<keyword evidence="2" id="KW-1185">Reference proteome</keyword>
<accession>A0ACB9HEA7</accession>
<sequence>MKSHRRLVSPENPVNFLKIIPSDDTPSTGIRLPEKFMEDYGKYLSERVTLKVRNGDVWKVGLHKSKDEIWLKNGWGKFAEHYGIGLWHLLMFEYEGSSTFGVIIFDVTASEIKYPKHTTKCDESKIVMSSEGDKNHVIKINGECSRKTQRGEEGRLALKKAKANFKSDKPFFMVLMSTSHVTTNRGVCLPMSLRRELLRGHDNRRECLLLLKSDEKFKAWKVVAYADLLGNADWRMFVEDNGIKAGDICVLELIHKDGNVFVVSILRSGS</sequence>
<comment type="caution">
    <text evidence="1">The sequence shown here is derived from an EMBL/GenBank/DDBJ whole genome shotgun (WGS) entry which is preliminary data.</text>
</comment>
<reference evidence="1 2" key="2">
    <citation type="journal article" date="2022" name="Mol. Ecol. Resour.">
        <title>The genomes of chicory, endive, great burdock and yacon provide insights into Asteraceae paleo-polyploidization history and plant inulin production.</title>
        <authorList>
            <person name="Fan W."/>
            <person name="Wang S."/>
            <person name="Wang H."/>
            <person name="Wang A."/>
            <person name="Jiang F."/>
            <person name="Liu H."/>
            <person name="Zhao H."/>
            <person name="Xu D."/>
            <person name="Zhang Y."/>
        </authorList>
    </citation>
    <scope>NUCLEOTIDE SEQUENCE [LARGE SCALE GENOMIC DNA]</scope>
    <source>
        <strain evidence="2">cv. Yunnan</strain>
        <tissue evidence="1">Leaves</tissue>
    </source>
</reference>
<protein>
    <submittedName>
        <fullName evidence="1">Uncharacterized protein</fullName>
    </submittedName>
</protein>
<dbReference type="EMBL" id="CM042029">
    <property type="protein sequence ID" value="KAI3794074.1"/>
    <property type="molecule type" value="Genomic_DNA"/>
</dbReference>
<gene>
    <name evidence="1" type="ORF">L1987_36699</name>
</gene>
<proteinExistence type="predicted"/>
<name>A0ACB9HEA7_9ASTR</name>
<evidence type="ECO:0000313" key="1">
    <source>
        <dbReference type="EMBL" id="KAI3794074.1"/>
    </source>
</evidence>
<dbReference type="Proteomes" id="UP001056120">
    <property type="component" value="Linkage Group LG12"/>
</dbReference>
<evidence type="ECO:0000313" key="2">
    <source>
        <dbReference type="Proteomes" id="UP001056120"/>
    </source>
</evidence>
<reference evidence="2" key="1">
    <citation type="journal article" date="2022" name="Mol. Ecol. Resour.">
        <title>The genomes of chicory, endive, great burdock and yacon provide insights into Asteraceae palaeo-polyploidization history and plant inulin production.</title>
        <authorList>
            <person name="Fan W."/>
            <person name="Wang S."/>
            <person name="Wang H."/>
            <person name="Wang A."/>
            <person name="Jiang F."/>
            <person name="Liu H."/>
            <person name="Zhao H."/>
            <person name="Xu D."/>
            <person name="Zhang Y."/>
        </authorList>
    </citation>
    <scope>NUCLEOTIDE SEQUENCE [LARGE SCALE GENOMIC DNA]</scope>
    <source>
        <strain evidence="2">cv. Yunnan</strain>
    </source>
</reference>